<comment type="caution">
    <text evidence="1">The sequence shown here is derived from an EMBL/GenBank/DDBJ whole genome shotgun (WGS) entry which is preliminary data.</text>
</comment>
<evidence type="ECO:0008006" key="3">
    <source>
        <dbReference type="Google" id="ProtNLM"/>
    </source>
</evidence>
<dbReference type="InterPro" id="IPR053745">
    <property type="entry name" value="Viral_Tail_Comp_sf"/>
</dbReference>
<protein>
    <recommendedName>
        <fullName evidence="3">DUF3168 domain-containing protein</fullName>
    </recommendedName>
</protein>
<organism evidence="1 2">
    <name type="scientific">Candidatus Phycosocius bacilliformis</name>
    <dbReference type="NCBI Taxonomy" id="1445552"/>
    <lineage>
        <taxon>Bacteria</taxon>
        <taxon>Pseudomonadati</taxon>
        <taxon>Pseudomonadota</taxon>
        <taxon>Alphaproteobacteria</taxon>
        <taxon>Caulobacterales</taxon>
        <taxon>Caulobacterales incertae sedis</taxon>
        <taxon>Candidatus Phycosocius</taxon>
    </lineage>
</organism>
<evidence type="ECO:0000313" key="2">
    <source>
        <dbReference type="Proteomes" id="UP000245086"/>
    </source>
</evidence>
<dbReference type="AlphaFoldDB" id="A0A2P2EAX1"/>
<dbReference type="InterPro" id="IPR021508">
    <property type="entry name" value="Gp17-like"/>
</dbReference>
<keyword evidence="2" id="KW-1185">Reference proteome</keyword>
<dbReference type="Proteomes" id="UP000245086">
    <property type="component" value="Unassembled WGS sequence"/>
</dbReference>
<reference evidence="1 2" key="1">
    <citation type="journal article" date="2018" name="Genome Announc.">
        <title>Draft Genome Sequence of "Candidatus Phycosocius bacilliformis," an Alphaproteobacterial Ectosymbiont of the Hydrocarbon-Producing Green Alga Botryococcus braunii.</title>
        <authorList>
            <person name="Tanabe Y."/>
            <person name="Yamaguchi H."/>
            <person name="Watanabe M.M."/>
        </authorList>
    </citation>
    <scope>NUCLEOTIDE SEQUENCE [LARGE SCALE GENOMIC DNA]</scope>
    <source>
        <strain evidence="1 2">BOTRYCO-2</strain>
    </source>
</reference>
<dbReference type="Gene3D" id="3.30.2000.30">
    <property type="match status" value="1"/>
</dbReference>
<dbReference type="Pfam" id="PF11367">
    <property type="entry name" value="Tail_completion_gp17"/>
    <property type="match status" value="1"/>
</dbReference>
<evidence type="ECO:0000313" key="1">
    <source>
        <dbReference type="EMBL" id="GBF58217.1"/>
    </source>
</evidence>
<accession>A0A2P2EAX1</accession>
<dbReference type="EMBL" id="BFBR01000005">
    <property type="protein sequence ID" value="GBF58217.1"/>
    <property type="molecule type" value="Genomic_DNA"/>
</dbReference>
<name>A0A2P2EAX1_9PROT</name>
<sequence length="134" mass="14595">MTALACQQALDAAFRADPAVQATLGNPVRLLDAPIKLAAYPFAWWRRWETKPADAAEVRGEEHVATLEVVSRQSGVEVARAAVEALSNCATSMHPAVVGVRIILVLPLYCDVLRSTDGRSWLGIVRLKIVAEYI</sequence>
<dbReference type="OrthoDB" id="7630456at2"/>
<proteinExistence type="predicted"/>
<dbReference type="RefSeq" id="WP_108985078.1">
    <property type="nucleotide sequence ID" value="NZ_BFBR01000005.1"/>
</dbReference>
<gene>
    <name evidence="1" type="ORF">PbB2_01889</name>
</gene>